<keyword evidence="9" id="KW-0539">Nucleus</keyword>
<accession>A0A8J6EGR8</accession>
<dbReference type="GO" id="GO:0000785">
    <property type="term" value="C:chromatin"/>
    <property type="evidence" value="ECO:0007669"/>
    <property type="project" value="TreeGrafter"/>
</dbReference>
<evidence type="ECO:0000313" key="14">
    <source>
        <dbReference type="Proteomes" id="UP000770717"/>
    </source>
</evidence>
<evidence type="ECO:0000256" key="9">
    <source>
        <dbReference type="ARBA" id="ARBA00023242"/>
    </source>
</evidence>
<dbReference type="PANTHER" id="PTHR14003">
    <property type="entry name" value="TRANSCRIPTIONAL REPRESSOR PROTEIN YY"/>
    <property type="match status" value="1"/>
</dbReference>
<evidence type="ECO:0000259" key="12">
    <source>
        <dbReference type="PROSITE" id="PS50157"/>
    </source>
</evidence>
<gene>
    <name evidence="13" type="ORF">GDO78_021700</name>
</gene>
<dbReference type="Proteomes" id="UP000770717">
    <property type="component" value="Unassembled WGS sequence"/>
</dbReference>
<keyword evidence="7" id="KW-0862">Zinc</keyword>
<keyword evidence="6 10" id="KW-0863">Zinc-finger</keyword>
<dbReference type="SUPFAM" id="SSF57667">
    <property type="entry name" value="beta-beta-alpha zinc fingers"/>
    <property type="match status" value="4"/>
</dbReference>
<feature type="domain" description="C2H2-type" evidence="12">
    <location>
        <begin position="332"/>
        <end position="359"/>
    </location>
</feature>
<dbReference type="Pfam" id="PF00096">
    <property type="entry name" value="zf-C2H2"/>
    <property type="match status" value="7"/>
</dbReference>
<evidence type="ECO:0000256" key="7">
    <source>
        <dbReference type="ARBA" id="ARBA00022833"/>
    </source>
</evidence>
<evidence type="ECO:0000256" key="10">
    <source>
        <dbReference type="PROSITE-ProRule" id="PRU00042"/>
    </source>
</evidence>
<keyword evidence="8" id="KW-0238">DNA-binding</keyword>
<comment type="caution">
    <text evidence="13">The sequence shown here is derived from an EMBL/GenBank/DDBJ whole genome shotgun (WGS) entry which is preliminary data.</text>
</comment>
<dbReference type="PROSITE" id="PS00028">
    <property type="entry name" value="ZINC_FINGER_C2H2_1"/>
    <property type="match status" value="7"/>
</dbReference>
<dbReference type="PANTHER" id="PTHR14003:SF23">
    <property type="entry name" value="ZINC FINGER PROTEIN 143"/>
    <property type="match status" value="1"/>
</dbReference>
<evidence type="ECO:0000256" key="3">
    <source>
        <dbReference type="ARBA" id="ARBA00006991"/>
    </source>
</evidence>
<comment type="similarity">
    <text evidence="3">Belongs to the krueppel C2H2-type zinc-finger protein family.</text>
</comment>
<feature type="domain" description="C2H2-type" evidence="12">
    <location>
        <begin position="388"/>
        <end position="415"/>
    </location>
</feature>
<keyword evidence="14" id="KW-1185">Reference proteome</keyword>
<dbReference type="FunFam" id="3.30.160.60:FF:002343">
    <property type="entry name" value="Zinc finger protein 33A"/>
    <property type="match status" value="1"/>
</dbReference>
<dbReference type="FunFam" id="3.30.160.60:FF:001119">
    <property type="entry name" value="zinc finger protein 408"/>
    <property type="match status" value="1"/>
</dbReference>
<keyword evidence="5" id="KW-0677">Repeat</keyword>
<sequence>MSEKILNLTLEIIYLLTGENFTAIKTESGRLSITQDPVTEPPPRSLKQDKKNKKILQLTNKIIELLTGEEQEYLDGHKDLYKDVMESHQTFTSMGGSSKRKPQDRCLRPHYSQDCPEENRSIPQDHKEESLSDFQIVIIEDDIKKESEELRVIIKEEEISTDISTDGHESRHSMEAHVLSSPDCEIDDDDDDDFTAEAPRGKSMSVNIRPKRPVFHSASLSSDPSNHEEGFLDMSDFIKACAGNNNVFPYSDYIKHFNQNPGVLELQGSRVTKKPFNCTECDKCFTHNSYLIKHMRTHTGEKPFPCGECGKCFTDNSGLTKHQRIHTGERPYQCAECGKSFTYKADLIKHERIHTGEKPFPCPECGKCFTDKSGLAKHQRIHTGERPFQCAECGKCFARKSHLGKHQIIHTGEKPFQCPECGRCFARKSHLVNHQIIHTGEKPHLCTECGKCFAQRPGLIIHRRTHRKVTQFS</sequence>
<dbReference type="OrthoDB" id="9884485at2759"/>
<evidence type="ECO:0000256" key="11">
    <source>
        <dbReference type="SAM" id="MobiDB-lite"/>
    </source>
</evidence>
<dbReference type="GO" id="GO:0005667">
    <property type="term" value="C:transcription regulator complex"/>
    <property type="evidence" value="ECO:0007669"/>
    <property type="project" value="TreeGrafter"/>
</dbReference>
<dbReference type="InterPro" id="IPR036236">
    <property type="entry name" value="Znf_C2H2_sf"/>
</dbReference>
<keyword evidence="4" id="KW-0479">Metal-binding</keyword>
<dbReference type="GO" id="GO:0031519">
    <property type="term" value="C:PcG protein complex"/>
    <property type="evidence" value="ECO:0007669"/>
    <property type="project" value="TreeGrafter"/>
</dbReference>
<dbReference type="FunFam" id="3.30.160.60:FF:002090">
    <property type="entry name" value="Zinc finger protein 473"/>
    <property type="match status" value="1"/>
</dbReference>
<dbReference type="InterPro" id="IPR013087">
    <property type="entry name" value="Znf_C2H2_type"/>
</dbReference>
<proteinExistence type="inferred from homology"/>
<evidence type="ECO:0000256" key="4">
    <source>
        <dbReference type="ARBA" id="ARBA00022723"/>
    </source>
</evidence>
<dbReference type="GO" id="GO:0008270">
    <property type="term" value="F:zinc ion binding"/>
    <property type="evidence" value="ECO:0007669"/>
    <property type="project" value="UniProtKB-KW"/>
</dbReference>
<dbReference type="FunFam" id="3.30.160.60:FF:001437">
    <property type="entry name" value="Zinc finger protein 594"/>
    <property type="match status" value="1"/>
</dbReference>
<feature type="domain" description="C2H2-type" evidence="12">
    <location>
        <begin position="444"/>
        <end position="466"/>
    </location>
</feature>
<evidence type="ECO:0000256" key="8">
    <source>
        <dbReference type="ARBA" id="ARBA00023125"/>
    </source>
</evidence>
<feature type="domain" description="C2H2-type" evidence="12">
    <location>
        <begin position="360"/>
        <end position="387"/>
    </location>
</feature>
<evidence type="ECO:0000256" key="2">
    <source>
        <dbReference type="ARBA" id="ARBA00004123"/>
    </source>
</evidence>
<evidence type="ECO:0000256" key="1">
    <source>
        <dbReference type="ARBA" id="ARBA00003767"/>
    </source>
</evidence>
<dbReference type="GO" id="GO:0000981">
    <property type="term" value="F:DNA-binding transcription factor activity, RNA polymerase II-specific"/>
    <property type="evidence" value="ECO:0007669"/>
    <property type="project" value="TreeGrafter"/>
</dbReference>
<feature type="domain" description="C2H2-type" evidence="12">
    <location>
        <begin position="304"/>
        <end position="331"/>
    </location>
</feature>
<feature type="region of interest" description="Disordered" evidence="11">
    <location>
        <begin position="91"/>
        <end position="128"/>
    </location>
</feature>
<evidence type="ECO:0000256" key="6">
    <source>
        <dbReference type="ARBA" id="ARBA00022771"/>
    </source>
</evidence>
<dbReference type="AlphaFoldDB" id="A0A8J6EGR8"/>
<comment type="function">
    <text evidence="1">May be involved in transcriptional regulation.</text>
</comment>
<dbReference type="EMBL" id="WNTK01000690">
    <property type="protein sequence ID" value="KAG9468908.1"/>
    <property type="molecule type" value="Genomic_DNA"/>
</dbReference>
<name>A0A8J6EGR8_ELECQ</name>
<dbReference type="Gene3D" id="3.30.160.60">
    <property type="entry name" value="Classic Zinc Finger"/>
    <property type="match status" value="7"/>
</dbReference>
<dbReference type="FunFam" id="3.30.160.60:FF:000478">
    <property type="entry name" value="Zinc finger protein 133"/>
    <property type="match status" value="1"/>
</dbReference>
<dbReference type="GO" id="GO:0000978">
    <property type="term" value="F:RNA polymerase II cis-regulatory region sequence-specific DNA binding"/>
    <property type="evidence" value="ECO:0007669"/>
    <property type="project" value="TreeGrafter"/>
</dbReference>
<dbReference type="FunFam" id="3.30.160.60:FF:001270">
    <property type="entry name" value="zinc finger protein 583 isoform X1"/>
    <property type="match status" value="1"/>
</dbReference>
<feature type="domain" description="C2H2-type" evidence="12">
    <location>
        <begin position="416"/>
        <end position="443"/>
    </location>
</feature>
<feature type="domain" description="C2H2-type" evidence="12">
    <location>
        <begin position="276"/>
        <end position="303"/>
    </location>
</feature>
<dbReference type="FunFam" id="3.30.160.60:FF:000759">
    <property type="entry name" value="zinc finger protein 16"/>
    <property type="match status" value="1"/>
</dbReference>
<feature type="region of interest" description="Disordered" evidence="11">
    <location>
        <begin position="32"/>
        <end position="51"/>
    </location>
</feature>
<dbReference type="PROSITE" id="PS50157">
    <property type="entry name" value="ZINC_FINGER_C2H2_2"/>
    <property type="match status" value="7"/>
</dbReference>
<organism evidence="13 14">
    <name type="scientific">Eleutherodactylus coqui</name>
    <name type="common">Puerto Rican coqui</name>
    <dbReference type="NCBI Taxonomy" id="57060"/>
    <lineage>
        <taxon>Eukaryota</taxon>
        <taxon>Metazoa</taxon>
        <taxon>Chordata</taxon>
        <taxon>Craniata</taxon>
        <taxon>Vertebrata</taxon>
        <taxon>Euteleostomi</taxon>
        <taxon>Amphibia</taxon>
        <taxon>Batrachia</taxon>
        <taxon>Anura</taxon>
        <taxon>Neobatrachia</taxon>
        <taxon>Hyloidea</taxon>
        <taxon>Eleutherodactylidae</taxon>
        <taxon>Eleutherodactylinae</taxon>
        <taxon>Eleutherodactylus</taxon>
        <taxon>Eleutherodactylus</taxon>
    </lineage>
</organism>
<feature type="compositionally biased region" description="Basic and acidic residues" evidence="11">
    <location>
        <begin position="117"/>
        <end position="128"/>
    </location>
</feature>
<evidence type="ECO:0000256" key="5">
    <source>
        <dbReference type="ARBA" id="ARBA00022737"/>
    </source>
</evidence>
<reference evidence="13" key="1">
    <citation type="thesis" date="2020" institute="ProQuest LLC" country="789 East Eisenhower Parkway, Ann Arbor, MI, USA">
        <title>Comparative Genomics and Chromosome Evolution.</title>
        <authorList>
            <person name="Mudd A.B."/>
        </authorList>
    </citation>
    <scope>NUCLEOTIDE SEQUENCE</scope>
    <source>
        <strain evidence="13">HN-11 Male</strain>
        <tissue evidence="13">Kidney and liver</tissue>
    </source>
</reference>
<protein>
    <recommendedName>
        <fullName evidence="12">C2H2-type domain-containing protein</fullName>
    </recommendedName>
</protein>
<dbReference type="SMART" id="SM00355">
    <property type="entry name" value="ZnF_C2H2"/>
    <property type="match status" value="7"/>
</dbReference>
<comment type="subcellular location">
    <subcellularLocation>
        <location evidence="2">Nucleus</location>
    </subcellularLocation>
</comment>
<evidence type="ECO:0000313" key="13">
    <source>
        <dbReference type="EMBL" id="KAG9468908.1"/>
    </source>
</evidence>